<dbReference type="InterPro" id="IPR038888">
    <property type="entry name" value="CFAP36"/>
</dbReference>
<gene>
    <name evidence="12" type="ORF">HOLleu_08499</name>
</gene>
<comment type="subcellular location">
    <subcellularLocation>
        <location evidence="1">Cell projection</location>
        <location evidence="1">Cilium</location>
    </subcellularLocation>
    <subcellularLocation>
        <location evidence="2">Cytoplasm</location>
    </subcellularLocation>
</comment>
<organism evidence="12 13">
    <name type="scientific">Holothuria leucospilota</name>
    <name type="common">Black long sea cucumber</name>
    <name type="synonym">Mertensiothuria leucospilota</name>
    <dbReference type="NCBI Taxonomy" id="206669"/>
    <lineage>
        <taxon>Eukaryota</taxon>
        <taxon>Metazoa</taxon>
        <taxon>Echinodermata</taxon>
        <taxon>Eleutherozoa</taxon>
        <taxon>Echinozoa</taxon>
        <taxon>Holothuroidea</taxon>
        <taxon>Aspidochirotacea</taxon>
        <taxon>Aspidochirotida</taxon>
        <taxon>Holothuriidae</taxon>
        <taxon>Holothuria</taxon>
    </lineage>
</organism>
<accession>A0A9Q1HH05</accession>
<evidence type="ECO:0000256" key="6">
    <source>
        <dbReference type="ARBA" id="ARBA00023054"/>
    </source>
</evidence>
<keyword evidence="6" id="KW-0175">Coiled coil</keyword>
<feature type="compositionally biased region" description="Polar residues" evidence="10">
    <location>
        <begin position="236"/>
        <end position="248"/>
    </location>
</feature>
<comment type="caution">
    <text evidence="12">The sequence shown here is derived from an EMBL/GenBank/DDBJ whole genome shotgun (WGS) entry which is preliminary data.</text>
</comment>
<dbReference type="Pfam" id="PF11527">
    <property type="entry name" value="ARL2_Bind_BART"/>
    <property type="match status" value="1"/>
</dbReference>
<evidence type="ECO:0000256" key="4">
    <source>
        <dbReference type="ARBA" id="ARBA00021815"/>
    </source>
</evidence>
<feature type="region of interest" description="Disordered" evidence="10">
    <location>
        <begin position="215"/>
        <end position="295"/>
    </location>
</feature>
<feature type="compositionally biased region" description="Polar residues" evidence="10">
    <location>
        <begin position="215"/>
        <end position="226"/>
    </location>
</feature>
<evidence type="ECO:0000256" key="8">
    <source>
        <dbReference type="ARBA" id="ARBA00023273"/>
    </source>
</evidence>
<keyword evidence="13" id="KW-1185">Reference proteome</keyword>
<evidence type="ECO:0000256" key="10">
    <source>
        <dbReference type="SAM" id="MobiDB-lite"/>
    </source>
</evidence>
<keyword evidence="12" id="KW-0282">Flagellum</keyword>
<dbReference type="PANTHER" id="PTHR21532:SF0">
    <property type="entry name" value="CILIA- AND FLAGELLA-ASSOCIATED PROTEIN 36"/>
    <property type="match status" value="1"/>
</dbReference>
<dbReference type="OrthoDB" id="272687at2759"/>
<dbReference type="GO" id="GO:0097546">
    <property type="term" value="C:ciliary base"/>
    <property type="evidence" value="ECO:0007669"/>
    <property type="project" value="TreeGrafter"/>
</dbReference>
<evidence type="ECO:0000256" key="1">
    <source>
        <dbReference type="ARBA" id="ARBA00004138"/>
    </source>
</evidence>
<dbReference type="Proteomes" id="UP001152320">
    <property type="component" value="Chromosome 3"/>
</dbReference>
<dbReference type="AlphaFoldDB" id="A0A9Q1HH05"/>
<keyword evidence="7" id="KW-0969">Cilium</keyword>
<protein>
    <recommendedName>
        <fullName evidence="4">Cilia- and flagella-associated protein 36</fullName>
    </recommendedName>
    <alternativeName>
        <fullName evidence="9">Coiled-coil domain-containing protein 104</fullName>
    </alternativeName>
</protein>
<evidence type="ECO:0000256" key="7">
    <source>
        <dbReference type="ARBA" id="ARBA00023069"/>
    </source>
</evidence>
<dbReference type="EMBL" id="JAIZAY010000003">
    <property type="protein sequence ID" value="KAJ8045480.1"/>
    <property type="molecule type" value="Genomic_DNA"/>
</dbReference>
<dbReference type="Gene3D" id="1.20.1520.10">
    <property type="entry name" value="ADP-ribosylation factor-like 2-binding protein, domain"/>
    <property type="match status" value="1"/>
</dbReference>
<comment type="similarity">
    <text evidence="3">Belongs to the CFAP36 family.</text>
</comment>
<dbReference type="InterPro" id="IPR042541">
    <property type="entry name" value="BART_sf"/>
</dbReference>
<keyword evidence="5" id="KW-0963">Cytoplasm</keyword>
<evidence type="ECO:0000256" key="3">
    <source>
        <dbReference type="ARBA" id="ARBA00007460"/>
    </source>
</evidence>
<name>A0A9Q1HH05_HOLLE</name>
<sequence>MAENEWIVDSVIGFLRSPIWRIPVLTFIETKCLVFDTEEENKLAYTEVHKEYQAMVELLLVSFVEDIGIDSELFVEACRAHTDKHPQSTLALLEQVQAAQDFDVFKRLMLRKNVELELQALQMIQKRNGVIPDVLKPGSETSVAYSTSANTDNDEEMLLQEVLRISKEEYEAQKKSKSKEINEDLDKAIANSKEDASRLKAERQREEELLNQAILQSKEMQATTKQSEQEKPIKDQSMSKLISGTSDMSLKEENKTSSSTPTTSKGNSKGSTSTVESTPPIIQAPTATPVSGAEAAANWLSSAKSESAVDSQVQARASALAGSSPAELQKREAYLKQQRDKLLALKKKERNKNLSTFTEEQAKSRPKSARAARQVTAGMNGSGGESASKTKEEQDKTLAMRKALAERLKQEVINK</sequence>
<evidence type="ECO:0000313" key="12">
    <source>
        <dbReference type="EMBL" id="KAJ8045480.1"/>
    </source>
</evidence>
<evidence type="ECO:0000313" key="13">
    <source>
        <dbReference type="Proteomes" id="UP001152320"/>
    </source>
</evidence>
<feature type="domain" description="BART" evidence="11">
    <location>
        <begin position="3"/>
        <end position="117"/>
    </location>
</feature>
<proteinExistence type="inferred from homology"/>
<keyword evidence="8" id="KW-0966">Cell projection</keyword>
<dbReference type="PANTHER" id="PTHR21532">
    <property type="entry name" value="PHOSPHODIESTERASE HL"/>
    <property type="match status" value="1"/>
</dbReference>
<reference evidence="12" key="1">
    <citation type="submission" date="2021-10" db="EMBL/GenBank/DDBJ databases">
        <title>Tropical sea cucumber genome reveals ecological adaptation and Cuvierian tubules defense mechanism.</title>
        <authorList>
            <person name="Chen T."/>
        </authorList>
    </citation>
    <scope>NUCLEOTIDE SEQUENCE</scope>
    <source>
        <strain evidence="12">Nanhai2018</strain>
        <tissue evidence="12">Muscle</tissue>
    </source>
</reference>
<feature type="region of interest" description="Disordered" evidence="10">
    <location>
        <begin position="349"/>
        <end position="398"/>
    </location>
</feature>
<evidence type="ECO:0000256" key="5">
    <source>
        <dbReference type="ARBA" id="ARBA00022490"/>
    </source>
</evidence>
<evidence type="ECO:0000256" key="2">
    <source>
        <dbReference type="ARBA" id="ARBA00004496"/>
    </source>
</evidence>
<dbReference type="InterPro" id="IPR023379">
    <property type="entry name" value="BART_dom"/>
</dbReference>
<feature type="compositionally biased region" description="Low complexity" evidence="10">
    <location>
        <begin position="256"/>
        <end position="289"/>
    </location>
</feature>
<feature type="compositionally biased region" description="Basic and acidic residues" evidence="10">
    <location>
        <begin position="388"/>
        <end position="398"/>
    </location>
</feature>
<dbReference type="GO" id="GO:0005930">
    <property type="term" value="C:axoneme"/>
    <property type="evidence" value="ECO:0007669"/>
    <property type="project" value="TreeGrafter"/>
</dbReference>
<evidence type="ECO:0000259" key="11">
    <source>
        <dbReference type="Pfam" id="PF11527"/>
    </source>
</evidence>
<evidence type="ECO:0000256" key="9">
    <source>
        <dbReference type="ARBA" id="ARBA00031593"/>
    </source>
</evidence>